<evidence type="ECO:0000313" key="2">
    <source>
        <dbReference type="Proteomes" id="UP000708208"/>
    </source>
</evidence>
<accession>A0A8J2JJ29</accession>
<gene>
    <name evidence="1" type="ORF">AFUS01_LOCUS10008</name>
</gene>
<dbReference type="AlphaFoldDB" id="A0A8J2JJ29"/>
<dbReference type="Proteomes" id="UP000708208">
    <property type="component" value="Unassembled WGS sequence"/>
</dbReference>
<dbReference type="EMBL" id="CAJVCH010073393">
    <property type="protein sequence ID" value="CAG7720746.1"/>
    <property type="molecule type" value="Genomic_DNA"/>
</dbReference>
<keyword evidence="2" id="KW-1185">Reference proteome</keyword>
<organism evidence="1 2">
    <name type="scientific">Allacma fusca</name>
    <dbReference type="NCBI Taxonomy" id="39272"/>
    <lineage>
        <taxon>Eukaryota</taxon>
        <taxon>Metazoa</taxon>
        <taxon>Ecdysozoa</taxon>
        <taxon>Arthropoda</taxon>
        <taxon>Hexapoda</taxon>
        <taxon>Collembola</taxon>
        <taxon>Symphypleona</taxon>
        <taxon>Sminthuridae</taxon>
        <taxon>Allacma</taxon>
    </lineage>
</organism>
<evidence type="ECO:0000313" key="1">
    <source>
        <dbReference type="EMBL" id="CAG7720746.1"/>
    </source>
</evidence>
<reference evidence="1" key="1">
    <citation type="submission" date="2021-06" db="EMBL/GenBank/DDBJ databases">
        <authorList>
            <person name="Hodson N. C."/>
            <person name="Mongue J. A."/>
            <person name="Jaron S. K."/>
        </authorList>
    </citation>
    <scope>NUCLEOTIDE SEQUENCE</scope>
</reference>
<name>A0A8J2JJ29_9HEXA</name>
<feature type="non-terminal residue" evidence="1">
    <location>
        <position position="108"/>
    </location>
</feature>
<protein>
    <submittedName>
        <fullName evidence="1">Uncharacterized protein</fullName>
    </submittedName>
</protein>
<proteinExistence type="predicted"/>
<sequence length="108" mass="11868">GSKFVASLKKAKWIRYDKNGEEGTTLFIITDTTGPSGNVHSISPGCKNSVTWTVNNPDFAQWITNEKFDLIIHDSPLGQFAYGIAHEMRAKIIAFISTAVGLPDRRSA</sequence>
<comment type="caution">
    <text evidence="1">The sequence shown here is derived from an EMBL/GenBank/DDBJ whole genome shotgun (WGS) entry which is preliminary data.</text>
</comment>